<evidence type="ECO:0000313" key="4">
    <source>
        <dbReference type="Proteomes" id="UP000280834"/>
    </source>
</evidence>
<accession>A0A0R3QN67</accession>
<dbReference type="SUPFAM" id="SSF54768">
    <property type="entry name" value="dsRNA-binding domain-like"/>
    <property type="match status" value="1"/>
</dbReference>
<organism evidence="5">
    <name type="scientific">Brugia timori</name>
    <dbReference type="NCBI Taxonomy" id="42155"/>
    <lineage>
        <taxon>Eukaryota</taxon>
        <taxon>Metazoa</taxon>
        <taxon>Ecdysozoa</taxon>
        <taxon>Nematoda</taxon>
        <taxon>Chromadorea</taxon>
        <taxon>Rhabditida</taxon>
        <taxon>Spirurina</taxon>
        <taxon>Spiruromorpha</taxon>
        <taxon>Filarioidea</taxon>
        <taxon>Onchocercidae</taxon>
        <taxon>Brugia</taxon>
    </lineage>
</organism>
<keyword evidence="4" id="KW-1185">Reference proteome</keyword>
<dbReference type="CDD" id="cd00048">
    <property type="entry name" value="DSRM_SF"/>
    <property type="match status" value="1"/>
</dbReference>
<protein>
    <submittedName>
        <fullName evidence="5">DRBM domain-containing protein</fullName>
    </submittedName>
</protein>
<proteinExistence type="predicted"/>
<dbReference type="Proteomes" id="UP000280834">
    <property type="component" value="Unassembled WGS sequence"/>
</dbReference>
<dbReference type="AlphaFoldDB" id="A0A0R3QN67"/>
<dbReference type="SMART" id="SM00358">
    <property type="entry name" value="DSRM"/>
    <property type="match status" value="1"/>
</dbReference>
<gene>
    <name evidence="3" type="ORF">BTMF_LOCUS7203</name>
</gene>
<dbReference type="EMBL" id="UZAG01015852">
    <property type="protein sequence ID" value="VDO23783.1"/>
    <property type="molecule type" value="Genomic_DNA"/>
</dbReference>
<evidence type="ECO:0000256" key="1">
    <source>
        <dbReference type="PROSITE-ProRule" id="PRU00266"/>
    </source>
</evidence>
<feature type="domain" description="DRBM" evidence="2">
    <location>
        <begin position="128"/>
        <end position="153"/>
    </location>
</feature>
<evidence type="ECO:0000313" key="5">
    <source>
        <dbReference type="WBParaSite" id="BTMF_0000915201-mRNA-1"/>
    </source>
</evidence>
<keyword evidence="1" id="KW-0694">RNA-binding</keyword>
<dbReference type="STRING" id="42155.A0A0R3QN67"/>
<evidence type="ECO:0000259" key="2">
    <source>
        <dbReference type="PROSITE" id="PS50137"/>
    </source>
</evidence>
<reference evidence="5" key="1">
    <citation type="submission" date="2017-02" db="UniProtKB">
        <authorList>
            <consortium name="WormBaseParasite"/>
        </authorList>
    </citation>
    <scope>IDENTIFICATION</scope>
</reference>
<reference evidence="3 4" key="2">
    <citation type="submission" date="2018-11" db="EMBL/GenBank/DDBJ databases">
        <authorList>
            <consortium name="Pathogen Informatics"/>
        </authorList>
    </citation>
    <scope>NUCLEOTIDE SEQUENCE [LARGE SCALE GENOMIC DNA]</scope>
</reference>
<evidence type="ECO:0000313" key="3">
    <source>
        <dbReference type="EMBL" id="VDO23783.1"/>
    </source>
</evidence>
<dbReference type="WBParaSite" id="BTMF_0000915201-mRNA-1">
    <property type="protein sequence ID" value="BTMF_0000915201-mRNA-1"/>
    <property type="gene ID" value="BTMF_0000915201"/>
</dbReference>
<dbReference type="Pfam" id="PF00035">
    <property type="entry name" value="dsrm"/>
    <property type="match status" value="1"/>
</dbReference>
<dbReference type="GO" id="GO:0003723">
    <property type="term" value="F:RNA binding"/>
    <property type="evidence" value="ECO:0007669"/>
    <property type="project" value="UniProtKB-UniRule"/>
</dbReference>
<dbReference type="Gene3D" id="3.30.160.20">
    <property type="match status" value="1"/>
</dbReference>
<dbReference type="PROSITE" id="PS50137">
    <property type="entry name" value="DS_RBD"/>
    <property type="match status" value="1"/>
</dbReference>
<dbReference type="InterPro" id="IPR014720">
    <property type="entry name" value="dsRBD_dom"/>
</dbReference>
<sequence>MVEKLYDVFTHVDVLKSREPEYFICEKPIIVDFDSLIGNKNSKSSKEIEKMEKLNVMDTDNERIVEMQQNEELLTSSTGISVTPTKTFVSILEEGCKKYYDGSPPVFTSNFVEMRNLFATRCELYGIYTMGYGRTKKIAKQMAAKDMLKKVSF</sequence>
<name>A0A0R3QN67_9BILA</name>